<organism evidence="2 3">
    <name type="scientific">candidate division CSSED10-310 bacterium</name>
    <dbReference type="NCBI Taxonomy" id="2855610"/>
    <lineage>
        <taxon>Bacteria</taxon>
        <taxon>Bacteria division CSSED10-310</taxon>
    </lineage>
</organism>
<accession>A0ABV6YR32</accession>
<protein>
    <recommendedName>
        <fullName evidence="1">Ppx/GppA phosphatase N-terminal domain-containing protein</fullName>
    </recommendedName>
</protein>
<dbReference type="EMBL" id="JBHPBY010000003">
    <property type="protein sequence ID" value="MFC1848663.1"/>
    <property type="molecule type" value="Genomic_DNA"/>
</dbReference>
<dbReference type="Proteomes" id="UP001594351">
    <property type="component" value="Unassembled WGS sequence"/>
</dbReference>
<feature type="domain" description="Ppx/GppA phosphatase N-terminal" evidence="1">
    <location>
        <begin position="46"/>
        <end position="329"/>
    </location>
</feature>
<dbReference type="InterPro" id="IPR003695">
    <property type="entry name" value="Ppx_GppA_N"/>
</dbReference>
<evidence type="ECO:0000313" key="3">
    <source>
        <dbReference type="Proteomes" id="UP001594351"/>
    </source>
</evidence>
<dbReference type="PANTHER" id="PTHR30005:SF0">
    <property type="entry name" value="RETROGRADE REGULATION PROTEIN 2"/>
    <property type="match status" value="1"/>
</dbReference>
<gene>
    <name evidence="2" type="ORF">ACFL27_00505</name>
</gene>
<dbReference type="SUPFAM" id="SSF53067">
    <property type="entry name" value="Actin-like ATPase domain"/>
    <property type="match status" value="2"/>
</dbReference>
<proteinExistence type="predicted"/>
<dbReference type="InterPro" id="IPR050273">
    <property type="entry name" value="GppA/Ppx_hydrolase"/>
</dbReference>
<evidence type="ECO:0000259" key="1">
    <source>
        <dbReference type="Pfam" id="PF02541"/>
    </source>
</evidence>
<dbReference type="Gene3D" id="3.30.420.40">
    <property type="match status" value="1"/>
</dbReference>
<name>A0ABV6YR32_UNCC1</name>
<dbReference type="InterPro" id="IPR043129">
    <property type="entry name" value="ATPase_NBD"/>
</dbReference>
<sequence>MDDKQTFAESDTSQIDKSSLWAAIDVGSNSTLLLIADIGARQNREKTVIKPLLEQTKTTRLGSELATTGLISQKAMSDTENIIWEYYCTCCDLGVLPENIMVAGTFALREARNREEFRKKIFRRCGLNVAIISPEREAALVWSAATAALSMSDFPYLVFDIGGGSTEIMFLKSPSNRLQMVSIELGCLSLTEKFALTTPTLLEIRKSLFTDIQKTLRNYENSFEKVPEPQAIGVGGTMTTVAAIRKELGHYDANLIHGTTVSTATVVEIFEYLWALPPAERRTVTGLSQPRADIILAGLAICLCIMDWWRIKSVTISTWGLRHGLLLDIH</sequence>
<evidence type="ECO:0000313" key="2">
    <source>
        <dbReference type="EMBL" id="MFC1848663.1"/>
    </source>
</evidence>
<dbReference type="Gene3D" id="3.30.420.150">
    <property type="entry name" value="Exopolyphosphatase. Domain 2"/>
    <property type="match status" value="1"/>
</dbReference>
<comment type="caution">
    <text evidence="2">The sequence shown here is derived from an EMBL/GenBank/DDBJ whole genome shotgun (WGS) entry which is preliminary data.</text>
</comment>
<keyword evidence="3" id="KW-1185">Reference proteome</keyword>
<dbReference type="CDD" id="cd24054">
    <property type="entry name" value="ASKHA_NBD_AaPPX-GppA_MtPPX2-like"/>
    <property type="match status" value="1"/>
</dbReference>
<dbReference type="PANTHER" id="PTHR30005">
    <property type="entry name" value="EXOPOLYPHOSPHATASE"/>
    <property type="match status" value="1"/>
</dbReference>
<dbReference type="Pfam" id="PF02541">
    <property type="entry name" value="Ppx-GppA"/>
    <property type="match status" value="1"/>
</dbReference>
<reference evidence="2 3" key="1">
    <citation type="submission" date="2024-09" db="EMBL/GenBank/DDBJ databases">
        <title>Laminarin stimulates single cell rates of sulfate reduction while oxygen inhibits transcriptomic activity in coastal marine sediment.</title>
        <authorList>
            <person name="Lindsay M."/>
            <person name="Orcutt B."/>
            <person name="Emerson D."/>
            <person name="Stepanauskas R."/>
            <person name="D'Angelo T."/>
        </authorList>
    </citation>
    <scope>NUCLEOTIDE SEQUENCE [LARGE SCALE GENOMIC DNA]</scope>
    <source>
        <strain evidence="2">SAG AM-311-K15</strain>
    </source>
</reference>